<organism evidence="2">
    <name type="scientific">Anopheles funestus</name>
    <name type="common">African malaria mosquito</name>
    <dbReference type="NCBI Taxonomy" id="62324"/>
    <lineage>
        <taxon>Eukaryota</taxon>
        <taxon>Metazoa</taxon>
        <taxon>Ecdysozoa</taxon>
        <taxon>Arthropoda</taxon>
        <taxon>Hexapoda</taxon>
        <taxon>Insecta</taxon>
        <taxon>Pterygota</taxon>
        <taxon>Neoptera</taxon>
        <taxon>Endopterygota</taxon>
        <taxon>Diptera</taxon>
        <taxon>Nematocera</taxon>
        <taxon>Culicoidea</taxon>
        <taxon>Culicidae</taxon>
        <taxon>Anophelinae</taxon>
        <taxon>Anopheles</taxon>
    </lineage>
</organism>
<dbReference type="STRING" id="62324.A0A182RAM2"/>
<sequence>MRSSISWIWLRTRRWSKYRWRSSFPKRTLVLLGAHGVGRRHIKTTLIAKYPDKYAYPIPHTTRPPRPVRRNGRSYYFISHDEMMADISATSTSSTVRTRMDVGTKLETIRRNPCGRKMANIGRGTTGLKKYFEQPNLRPYVVFIAAPLLQNIADYDGSLERLAKESDMLRQAYGHFFDLTIVNNDIGETIATLENAIDKVHSTAQWGPGVLAVLTR</sequence>
<dbReference type="InterPro" id="IPR050716">
    <property type="entry name" value="MAGUK"/>
</dbReference>
<dbReference type="InterPro" id="IPR027417">
    <property type="entry name" value="P-loop_NTPase"/>
</dbReference>
<dbReference type="Gene3D" id="3.40.50.300">
    <property type="entry name" value="P-loop containing nucleotide triphosphate hydrolases"/>
    <property type="match status" value="1"/>
</dbReference>
<dbReference type="InterPro" id="IPR008145">
    <property type="entry name" value="GK/Ca_channel_bsu"/>
</dbReference>
<protein>
    <submittedName>
        <fullName evidence="2">Guanylate kinase-like domain-containing protein</fullName>
    </submittedName>
</protein>
<dbReference type="PROSITE" id="PS50052">
    <property type="entry name" value="GUANYLATE_KINASE_2"/>
    <property type="match status" value="1"/>
</dbReference>
<accession>A0A182RAM2</accession>
<dbReference type="VEuPathDB" id="VectorBase:AFUN2_009916"/>
<evidence type="ECO:0000313" key="2">
    <source>
        <dbReference type="EnsemblMetazoa" id="AFUN003236-PA"/>
    </source>
</evidence>
<dbReference type="InterPro" id="IPR008144">
    <property type="entry name" value="Guanylate_kin-like_dom"/>
</dbReference>
<feature type="domain" description="Guanylate kinase-like" evidence="1">
    <location>
        <begin position="26"/>
        <end position="198"/>
    </location>
</feature>
<dbReference type="EnsemblMetazoa" id="AFUN003236-RA">
    <property type="protein sequence ID" value="AFUN003236-PA"/>
    <property type="gene ID" value="AFUN003236"/>
</dbReference>
<dbReference type="Pfam" id="PF00625">
    <property type="entry name" value="Guanylate_kin"/>
    <property type="match status" value="1"/>
</dbReference>
<proteinExistence type="predicted"/>
<dbReference type="AlphaFoldDB" id="A0A182RAM2"/>
<reference evidence="2" key="1">
    <citation type="submission" date="2020-05" db="UniProtKB">
        <authorList>
            <consortium name="EnsemblMetazoa"/>
        </authorList>
    </citation>
    <scope>IDENTIFICATION</scope>
    <source>
        <strain evidence="2">FUMOZ</strain>
    </source>
</reference>
<name>A0A182RAM2_ANOFN</name>
<dbReference type="VEuPathDB" id="VectorBase:AFUN003236"/>
<dbReference type="PANTHER" id="PTHR23122">
    <property type="entry name" value="MEMBRANE-ASSOCIATED GUANYLATE KINASE MAGUK"/>
    <property type="match status" value="1"/>
</dbReference>
<dbReference type="SUPFAM" id="SSF52540">
    <property type="entry name" value="P-loop containing nucleoside triphosphate hydrolases"/>
    <property type="match status" value="1"/>
</dbReference>
<dbReference type="SMART" id="SM00072">
    <property type="entry name" value="GuKc"/>
    <property type="match status" value="1"/>
</dbReference>
<evidence type="ECO:0000259" key="1">
    <source>
        <dbReference type="PROSITE" id="PS50052"/>
    </source>
</evidence>